<dbReference type="GO" id="GO:0005886">
    <property type="term" value="C:plasma membrane"/>
    <property type="evidence" value="ECO:0007669"/>
    <property type="project" value="TreeGrafter"/>
</dbReference>
<feature type="binding site" evidence="1">
    <location>
        <position position="854"/>
    </location>
    <ligand>
        <name>Zn(2+)</name>
        <dbReference type="ChEBI" id="CHEBI:29105"/>
    </ligand>
</feature>
<reference evidence="3" key="1">
    <citation type="submission" date="2020-10" db="EMBL/GenBank/DDBJ databases">
        <title>Taxonomic study of unclassified bacteria belonging to the class Ktedonobacteria.</title>
        <authorList>
            <person name="Yabe S."/>
            <person name="Wang C.M."/>
            <person name="Zheng Y."/>
            <person name="Sakai Y."/>
            <person name="Cavaletti L."/>
            <person name="Monciardini P."/>
            <person name="Donadio S."/>
        </authorList>
    </citation>
    <scope>NUCLEOTIDE SEQUENCE</scope>
    <source>
        <strain evidence="3">ID150040</strain>
    </source>
</reference>
<feature type="domain" description="Lantibiotic biosynthesis protein dehydration" evidence="2">
    <location>
        <begin position="146"/>
        <end position="347"/>
    </location>
</feature>
<accession>A0A8J3J007</accession>
<evidence type="ECO:0000313" key="3">
    <source>
        <dbReference type="EMBL" id="GHO99106.1"/>
    </source>
</evidence>
<dbReference type="PIRSF" id="PIRSF037228">
    <property type="entry name" value="Lant_mod_RumM"/>
    <property type="match status" value="1"/>
</dbReference>
<evidence type="ECO:0000313" key="4">
    <source>
        <dbReference type="Proteomes" id="UP000597444"/>
    </source>
</evidence>
<dbReference type="InterPro" id="IPR007822">
    <property type="entry name" value="LANC-like"/>
</dbReference>
<organism evidence="3 4">
    <name type="scientific">Reticulibacter mediterranei</name>
    <dbReference type="NCBI Taxonomy" id="2778369"/>
    <lineage>
        <taxon>Bacteria</taxon>
        <taxon>Bacillati</taxon>
        <taxon>Chloroflexota</taxon>
        <taxon>Ktedonobacteria</taxon>
        <taxon>Ktedonobacterales</taxon>
        <taxon>Reticulibacteraceae</taxon>
        <taxon>Reticulibacter</taxon>
    </lineage>
</organism>
<dbReference type="AlphaFoldDB" id="A0A8J3J007"/>
<dbReference type="Pfam" id="PF13575">
    <property type="entry name" value="DUF4135"/>
    <property type="match status" value="2"/>
</dbReference>
<keyword evidence="4" id="KW-1185">Reference proteome</keyword>
<dbReference type="CDD" id="cd04792">
    <property type="entry name" value="LanM-like"/>
    <property type="match status" value="1"/>
</dbReference>
<proteinExistence type="predicted"/>
<dbReference type="Pfam" id="PF05147">
    <property type="entry name" value="LANC_like"/>
    <property type="match status" value="1"/>
</dbReference>
<dbReference type="Proteomes" id="UP000597444">
    <property type="component" value="Unassembled WGS sequence"/>
</dbReference>
<keyword evidence="1" id="KW-0862">Zinc</keyword>
<keyword evidence="1" id="KW-0479">Metal-binding</keyword>
<dbReference type="PRINTS" id="PR01955">
    <property type="entry name" value="LANCFRANKIA"/>
</dbReference>
<protein>
    <recommendedName>
        <fullName evidence="2">Lantibiotic biosynthesis protein dehydration domain-containing protein</fullName>
    </recommendedName>
</protein>
<dbReference type="EMBL" id="BNJK01000002">
    <property type="protein sequence ID" value="GHO99106.1"/>
    <property type="molecule type" value="Genomic_DNA"/>
</dbReference>
<dbReference type="PANTHER" id="PTHR12736:SF7">
    <property type="entry name" value="LANC-LIKE PROTEIN 3"/>
    <property type="match status" value="1"/>
</dbReference>
<dbReference type="InterPro" id="IPR012341">
    <property type="entry name" value="6hp_glycosidase-like_sf"/>
</dbReference>
<feature type="binding site" evidence="1">
    <location>
        <position position="853"/>
    </location>
    <ligand>
        <name>Zn(2+)</name>
        <dbReference type="ChEBI" id="CHEBI:29105"/>
    </ligand>
</feature>
<dbReference type="GO" id="GO:0005975">
    <property type="term" value="P:carbohydrate metabolic process"/>
    <property type="evidence" value="ECO:0007669"/>
    <property type="project" value="InterPro"/>
</dbReference>
<dbReference type="NCBIfam" id="TIGR03897">
    <property type="entry name" value="lanti_2_LanM"/>
    <property type="match status" value="1"/>
</dbReference>
<dbReference type="RefSeq" id="WP_220209767.1">
    <property type="nucleotide sequence ID" value="NZ_BNJK01000002.1"/>
</dbReference>
<dbReference type="Gene3D" id="1.50.10.10">
    <property type="match status" value="1"/>
</dbReference>
<feature type="binding site" evidence="1">
    <location>
        <position position="808"/>
    </location>
    <ligand>
        <name>Zn(2+)</name>
        <dbReference type="ChEBI" id="CHEBI:29105"/>
    </ligand>
</feature>
<feature type="domain" description="Lantibiotic biosynthesis protein dehydration" evidence="2">
    <location>
        <begin position="354"/>
        <end position="455"/>
    </location>
</feature>
<dbReference type="InterPro" id="IPR017146">
    <property type="entry name" value="Lanti_2_LanM"/>
</dbReference>
<dbReference type="GO" id="GO:0031179">
    <property type="term" value="P:peptide modification"/>
    <property type="evidence" value="ECO:0007669"/>
    <property type="project" value="InterPro"/>
</dbReference>
<evidence type="ECO:0000259" key="2">
    <source>
        <dbReference type="Pfam" id="PF13575"/>
    </source>
</evidence>
<gene>
    <name evidence="3" type="ORF">KSF_091540</name>
</gene>
<evidence type="ECO:0000256" key="1">
    <source>
        <dbReference type="PIRSR" id="PIRSR607822-1"/>
    </source>
</evidence>
<dbReference type="PANTHER" id="PTHR12736">
    <property type="entry name" value="LANC-LIKE PROTEIN"/>
    <property type="match status" value="1"/>
</dbReference>
<dbReference type="SUPFAM" id="SSF158745">
    <property type="entry name" value="LanC-like"/>
    <property type="match status" value="1"/>
</dbReference>
<dbReference type="InterPro" id="IPR025410">
    <property type="entry name" value="Lant_dehyd"/>
</dbReference>
<comment type="caution">
    <text evidence="3">The sequence shown here is derived from an EMBL/GenBank/DDBJ whole genome shotgun (WGS) entry which is preliminary data.</text>
</comment>
<dbReference type="SMART" id="SM01260">
    <property type="entry name" value="LANC_like"/>
    <property type="match status" value="1"/>
</dbReference>
<dbReference type="GO" id="GO:0046872">
    <property type="term" value="F:metal ion binding"/>
    <property type="evidence" value="ECO:0007669"/>
    <property type="project" value="UniProtKB-KW"/>
</dbReference>
<name>A0A8J3J007_9CHLR</name>
<sequence>MKQEIEALNTSLSNRSHWHSQWQLALANFDAALPLPPQLLKEDADGAYLQVIQPLLQQGLRQLETGLQTISVQHSKLPFDAQSIPALLFANLIRQVGSMVSRTVVLELNVAHLRGYVSGNTTDELLRSYVQHLQQPHNLLAFLQEYNVLACQLVAIVEQWVSYSLEFLRHLCTDWQALQRVFAPAGDPGALTEITTKPANTFQRGQMVLFLTFASGWQLVYKPESLAVDVHFQHVLTWLNEHGQQPPLRPLTLLDRGTYGWSEFVIASPCQSESEVTRLYQRQGSYLALLYVLGAINIQTNNLILAGEHAMLVDAGMLFQPQIDNPDVLRHPTRQAFNQSVLGTGLLSDDLSPDYCDYFITGFANTCGLLASEEFLETILPRFAHDEIRFAVRPTRTYIRLLAECFHPNHLRSIQQRDRYLDRLRVAARERPYLVQIVAAEQAYLRSGNIPLFTTSPEGRSLTTSQGESIANFFVESGLNVVRQRLRQLNAEHIARQIEIIRAAFTGIAMTARPVMTPMLSLQPARISPTRERLLRAACAIGERLCSLAWYMDDTASWLGMTAVMKGEAVKWALQPVGKDLYTGTAGIAFFLAYLGQITGEMRYTALSRSALNTVLIERERQKKLPQPDAIGAFNGLGSLIYFFTHLGCLWNDLALLQEAQKIVACLPDSIAQDEKLDILSGSAGCIMSLLALYAVTPSTATLATAIQCGEHLLARARPMKQGAGWTTFAGKLPLTGFAHGAAGIAYSLLALTEVSGQARFRDAALSALEYERGLFSPEEQNWPDLREVSDSGNLPTEQEFTYGHMWCYGASGIGLARLASLAYLDDAQIREEIGAALKTTIAKGFGHNHSLCHGDLGNLETLLVATQRLDERQYDQSFEQFTAMLLESVETGKWITGVPLGGETPGLMNGLAGIGYALLRLAEPEMVPSVLLLAPPVHSRRSPGDI</sequence>
<dbReference type="PRINTS" id="PR01950">
    <property type="entry name" value="LANCSUPER"/>
</dbReference>